<accession>A0A6V2K0D9</accession>
<protein>
    <submittedName>
        <fullName evidence="3">Uncharacterized protein</fullName>
    </submittedName>
</protein>
<evidence type="ECO:0000313" key="1">
    <source>
        <dbReference type="EMBL" id="CAE4633645.1"/>
    </source>
</evidence>
<dbReference type="AlphaFoldDB" id="A0A6V2K0D9"/>
<name>A0A6V2K0D9_9STRA</name>
<dbReference type="EMBL" id="HBNS01036883">
    <property type="protein sequence ID" value="CAE4633649.1"/>
    <property type="molecule type" value="Transcribed_RNA"/>
</dbReference>
<proteinExistence type="predicted"/>
<dbReference type="EMBL" id="HBNS01036881">
    <property type="protein sequence ID" value="CAE4633645.1"/>
    <property type="molecule type" value="Transcribed_RNA"/>
</dbReference>
<reference evidence="3" key="1">
    <citation type="submission" date="2021-01" db="EMBL/GenBank/DDBJ databases">
        <authorList>
            <person name="Corre E."/>
            <person name="Pelletier E."/>
            <person name="Niang G."/>
            <person name="Scheremetjew M."/>
            <person name="Finn R."/>
            <person name="Kale V."/>
            <person name="Holt S."/>
            <person name="Cochrane G."/>
            <person name="Meng A."/>
            <person name="Brown T."/>
            <person name="Cohen L."/>
        </authorList>
    </citation>
    <scope>NUCLEOTIDE SEQUENCE</scope>
    <source>
        <strain evidence="3">GSO104</strain>
    </source>
</reference>
<dbReference type="EMBL" id="HBNS01036882">
    <property type="protein sequence ID" value="CAE4633647.1"/>
    <property type="molecule type" value="Transcribed_RNA"/>
</dbReference>
<evidence type="ECO:0000313" key="3">
    <source>
        <dbReference type="EMBL" id="CAE4633649.1"/>
    </source>
</evidence>
<sequence>MSHMFGTSTITKVILLAQLFLIILVNVDGFGLLWTKRKLTFVQLKKNYMMTTKHEKDDDSVHLSILHHDAAAANFDFNAAEKSQVDAVTDTFSNSSKMNTNFTTLTATQCNSKPTINFADVALYNAQKSWELAAPPNYITNTNLGLVCSESVYDCHHSTMLSTANIKSNILDFWGEGRTTCNGVSTGFTNSYNVNYQFQVVSPGADDAGKKIPNRIPTQSHANSDIAMYVNSNTFRFVTLMSAPINEKAAQEMIRVVQTDSGMIILYGSIDENSIRCFENQAICCNLFHDKFTSALVDSIEGLESIVLHGHPQCTRVYHKSLPRTQLTVNHTSWCVGQESGSDEGGYSSFVAPEGQVLVGQNHEGDENGTTWYETGYVVLDNGIVSSVCSTSLDSSGWISVGCESGKGTAMGHSQFVCPKGSVLMGRKHIGGKHGETLYRYGRITCLGMLCETYDVSDWIYAGKESSAKFTSPDGSVMVGRKHKGDENGDTWYKVARVRLVV</sequence>
<evidence type="ECO:0000313" key="2">
    <source>
        <dbReference type="EMBL" id="CAE4633647.1"/>
    </source>
</evidence>
<organism evidence="3">
    <name type="scientific">Ditylum brightwellii</name>
    <dbReference type="NCBI Taxonomy" id="49249"/>
    <lineage>
        <taxon>Eukaryota</taxon>
        <taxon>Sar</taxon>
        <taxon>Stramenopiles</taxon>
        <taxon>Ochrophyta</taxon>
        <taxon>Bacillariophyta</taxon>
        <taxon>Mediophyceae</taxon>
        <taxon>Lithodesmiophycidae</taxon>
        <taxon>Lithodesmiales</taxon>
        <taxon>Lithodesmiaceae</taxon>
        <taxon>Ditylum</taxon>
    </lineage>
</organism>
<gene>
    <name evidence="1" type="ORF">DBRI00130_LOCUS28810</name>
    <name evidence="2" type="ORF">DBRI00130_LOCUS28811</name>
    <name evidence="3" type="ORF">DBRI00130_LOCUS28812</name>
</gene>